<dbReference type="NCBIfam" id="TIGR00747">
    <property type="entry name" value="fabH"/>
    <property type="match status" value="1"/>
</dbReference>
<feature type="region of interest" description="ACP-binding" evidence="14">
    <location>
        <begin position="252"/>
        <end position="256"/>
    </location>
</feature>
<comment type="function">
    <text evidence="14">Catalyzes the condensation reaction of fatty acid synthesis by the addition to an acyl acceptor of two carbons from malonyl-ACP. Catalyzes the first condensation reaction which initiates fatty acid synthesis and may therefore play a role in governing the total rate of fatty acid production. Possesses both acetoacetyl-ACP synthase and acetyl transacylase activities. Its substrate specificity determines the biosynthesis of branched-chain and/or straight-chain of fatty acids.</text>
</comment>
<dbReference type="Proteomes" id="UP000005707">
    <property type="component" value="Unassembled WGS sequence"/>
</dbReference>
<feature type="active site" evidence="14">
    <location>
        <position position="281"/>
    </location>
</feature>
<organism evidence="17 18">
    <name type="scientific">Haloplasma contractile SSD-17B</name>
    <dbReference type="NCBI Taxonomy" id="1033810"/>
    <lineage>
        <taxon>Bacteria</taxon>
        <taxon>Bacillati</taxon>
        <taxon>Mycoplasmatota</taxon>
        <taxon>Mollicutes</taxon>
        <taxon>Haloplasmatales</taxon>
        <taxon>Haloplasmataceae</taxon>
        <taxon>Haloplasma</taxon>
    </lineage>
</organism>
<dbReference type="GO" id="GO:0004315">
    <property type="term" value="F:3-oxoacyl-[acyl-carrier-protein] synthase activity"/>
    <property type="evidence" value="ECO:0007669"/>
    <property type="project" value="InterPro"/>
</dbReference>
<dbReference type="InterPro" id="IPR013747">
    <property type="entry name" value="ACP_syn_III_C"/>
</dbReference>
<evidence type="ECO:0000256" key="10">
    <source>
        <dbReference type="ARBA" id="ARBA00051096"/>
    </source>
</evidence>
<name>U2FJL2_9MOLU</name>
<evidence type="ECO:0000256" key="11">
    <source>
        <dbReference type="ARBA" id="ARBA00052407"/>
    </source>
</evidence>
<dbReference type="InParanoid" id="U2FJL2"/>
<evidence type="ECO:0000313" key="17">
    <source>
        <dbReference type="EMBL" id="ERJ11449.1"/>
    </source>
</evidence>
<keyword evidence="18" id="KW-1185">Reference proteome</keyword>
<dbReference type="GO" id="GO:0006633">
    <property type="term" value="P:fatty acid biosynthetic process"/>
    <property type="evidence" value="ECO:0007669"/>
    <property type="project" value="UniProtKB-UniRule"/>
</dbReference>
<dbReference type="EMBL" id="AFNU02000011">
    <property type="protein sequence ID" value="ERJ11449.1"/>
    <property type="molecule type" value="Genomic_DNA"/>
</dbReference>
<comment type="catalytic activity">
    <reaction evidence="12">
        <text>2-methylpropanoyl-CoA + malonyl-[ACP] + H(+) = 4-methyl-3-oxopentanoyl-[ACP] + CO2 + CoA</text>
        <dbReference type="Rhea" id="RHEA:42268"/>
        <dbReference type="Rhea" id="RHEA-COMP:9623"/>
        <dbReference type="Rhea" id="RHEA-COMP:9940"/>
        <dbReference type="ChEBI" id="CHEBI:15378"/>
        <dbReference type="ChEBI" id="CHEBI:16526"/>
        <dbReference type="ChEBI" id="CHEBI:57287"/>
        <dbReference type="ChEBI" id="CHEBI:57338"/>
        <dbReference type="ChEBI" id="CHEBI:78449"/>
        <dbReference type="ChEBI" id="CHEBI:78820"/>
        <dbReference type="EC" id="2.3.1.300"/>
    </reaction>
    <physiologicalReaction direction="left-to-right" evidence="12">
        <dbReference type="Rhea" id="RHEA:42269"/>
    </physiologicalReaction>
</comment>
<dbReference type="GO" id="GO:0044550">
    <property type="term" value="P:secondary metabolite biosynthetic process"/>
    <property type="evidence" value="ECO:0007669"/>
    <property type="project" value="TreeGrafter"/>
</dbReference>
<evidence type="ECO:0000256" key="12">
    <source>
        <dbReference type="ARBA" id="ARBA00052467"/>
    </source>
</evidence>
<protein>
    <recommendedName>
        <fullName evidence="14">Beta-ketoacyl-[acyl-carrier-protein] synthase III</fullName>
        <shortName evidence="14">Beta-ketoacyl-ACP synthase III</shortName>
        <shortName evidence="14">KAS III</shortName>
        <ecNumber evidence="14">2.3.1.180</ecNumber>
    </recommendedName>
    <alternativeName>
        <fullName evidence="14">3-oxoacyl-[acyl-carrier-protein] synthase 3</fullName>
    </alternativeName>
    <alternativeName>
        <fullName evidence="14">3-oxoacyl-[acyl-carrier-protein] synthase III</fullName>
    </alternativeName>
</protein>
<dbReference type="HAMAP" id="MF_01815">
    <property type="entry name" value="FabH"/>
    <property type="match status" value="1"/>
</dbReference>
<comment type="catalytic activity">
    <reaction evidence="10">
        <text>malonyl-[ACP] + acetyl-CoA + H(+) = 3-oxobutanoyl-[ACP] + CO2 + CoA</text>
        <dbReference type="Rhea" id="RHEA:12080"/>
        <dbReference type="Rhea" id="RHEA-COMP:9623"/>
        <dbReference type="Rhea" id="RHEA-COMP:9625"/>
        <dbReference type="ChEBI" id="CHEBI:15378"/>
        <dbReference type="ChEBI" id="CHEBI:16526"/>
        <dbReference type="ChEBI" id="CHEBI:57287"/>
        <dbReference type="ChEBI" id="CHEBI:57288"/>
        <dbReference type="ChEBI" id="CHEBI:78449"/>
        <dbReference type="ChEBI" id="CHEBI:78450"/>
        <dbReference type="EC" id="2.3.1.180"/>
    </reaction>
    <physiologicalReaction direction="left-to-right" evidence="10">
        <dbReference type="Rhea" id="RHEA:12081"/>
    </physiologicalReaction>
</comment>
<feature type="active site" evidence="14">
    <location>
        <position position="114"/>
    </location>
</feature>
<keyword evidence="6 14" id="KW-0276">Fatty acid metabolism</keyword>
<dbReference type="FunFam" id="3.40.47.10:FF:000004">
    <property type="entry name" value="3-oxoacyl-[acyl-carrier-protein] synthase 3"/>
    <property type="match status" value="1"/>
</dbReference>
<keyword evidence="8 14" id="KW-0275">Fatty acid biosynthesis</keyword>
<dbReference type="eggNOG" id="COG0332">
    <property type="taxonomic scope" value="Bacteria"/>
</dbReference>
<evidence type="ECO:0000256" key="9">
    <source>
        <dbReference type="ARBA" id="ARBA00023315"/>
    </source>
</evidence>
<evidence type="ECO:0000256" key="4">
    <source>
        <dbReference type="ARBA" id="ARBA00022516"/>
    </source>
</evidence>
<dbReference type="Gene3D" id="3.40.47.10">
    <property type="match status" value="1"/>
</dbReference>
<dbReference type="RefSeq" id="WP_008826634.1">
    <property type="nucleotide sequence ID" value="NZ_AFNU02000011.1"/>
</dbReference>
<dbReference type="Pfam" id="PF08545">
    <property type="entry name" value="ACP_syn_III"/>
    <property type="match status" value="1"/>
</dbReference>
<comment type="subunit">
    <text evidence="14">Homodimer.</text>
</comment>
<comment type="subcellular location">
    <subcellularLocation>
        <location evidence="14">Cytoplasm</location>
    </subcellularLocation>
</comment>
<comment type="domain">
    <text evidence="14">The last Arg residue of the ACP-binding site is essential for the weak association between ACP/AcpP and FabH.</text>
</comment>
<sequence length="324" mass="35666">MNNIKLISTGHYVPETYMTNHDLEKVVDTSNEWIRSRTGIEKRHLVEHENTTDLATKAALNAIKKVDYDKNKIDLIIVATFSPDHKTPSVANILQANLGLNDNSIMAFDVNAACSGFIYAMNVASQMLETGNYKSALIVGAEVLSKTTNWEDRNTCVLFGDGAGAAILEKADGDKPAYFYSDSKGDVEHSLFCDNPPLNNPLVQNDTDKYHILMNGKKVFVFATDAVKKSIVKSLDESGLTLDDIDYIIPHQANLRIIQNVAKSLKLDMDKFYINIQKYGNTSAASIPIALDECLEEKGLEENSRILLVGFGGGLTWGSALITI</sequence>
<keyword evidence="4 14" id="KW-0444">Lipid biosynthesis</keyword>
<keyword evidence="9 14" id="KW-0012">Acyltransferase</keyword>
<dbReference type="NCBIfam" id="NF006829">
    <property type="entry name" value="PRK09352.1"/>
    <property type="match status" value="1"/>
</dbReference>
<dbReference type="GO" id="GO:0033818">
    <property type="term" value="F:beta-ketoacyl-acyl-carrier-protein synthase III activity"/>
    <property type="evidence" value="ECO:0007669"/>
    <property type="project" value="UniProtKB-UniRule"/>
</dbReference>
<dbReference type="InterPro" id="IPR013751">
    <property type="entry name" value="ACP_syn_III_N"/>
</dbReference>
<keyword evidence="14" id="KW-0511">Multifunctional enzyme</keyword>
<keyword evidence="5 14" id="KW-0808">Transferase</keyword>
<comment type="caution">
    <text evidence="17">The sequence shown here is derived from an EMBL/GenBank/DDBJ whole genome shotgun (WGS) entry which is preliminary data.</text>
</comment>
<evidence type="ECO:0000256" key="2">
    <source>
        <dbReference type="ARBA" id="ARBA00008642"/>
    </source>
</evidence>
<dbReference type="OrthoDB" id="9815506at2"/>
<evidence type="ECO:0000256" key="3">
    <source>
        <dbReference type="ARBA" id="ARBA00022490"/>
    </source>
</evidence>
<comment type="catalytic activity">
    <reaction evidence="13">
        <text>3-methylbutanoyl-CoA + malonyl-[ACP] + H(+) = 5-methyl-3-oxohexanoyl-[ACP] + CO2 + CoA</text>
        <dbReference type="Rhea" id="RHEA:42272"/>
        <dbReference type="Rhea" id="RHEA-COMP:9623"/>
        <dbReference type="Rhea" id="RHEA-COMP:9941"/>
        <dbReference type="ChEBI" id="CHEBI:15378"/>
        <dbReference type="ChEBI" id="CHEBI:16526"/>
        <dbReference type="ChEBI" id="CHEBI:57287"/>
        <dbReference type="ChEBI" id="CHEBI:57345"/>
        <dbReference type="ChEBI" id="CHEBI:78449"/>
        <dbReference type="ChEBI" id="CHEBI:78822"/>
        <dbReference type="EC" id="2.3.1.300"/>
    </reaction>
    <physiologicalReaction direction="left-to-right" evidence="13">
        <dbReference type="Rhea" id="RHEA:42273"/>
    </physiologicalReaction>
</comment>
<evidence type="ECO:0000259" key="16">
    <source>
        <dbReference type="Pfam" id="PF08545"/>
    </source>
</evidence>
<feature type="domain" description="Beta-ketoacyl-[acyl-carrier-protein] synthase III C-terminal" evidence="15">
    <location>
        <begin position="235"/>
        <end position="323"/>
    </location>
</feature>
<dbReference type="Pfam" id="PF08541">
    <property type="entry name" value="ACP_syn_III_C"/>
    <property type="match status" value="1"/>
</dbReference>
<proteinExistence type="inferred from homology"/>
<accession>U2FJL2</accession>
<comment type="catalytic activity">
    <reaction evidence="11">
        <text>(2S)-2-methylbutanoyl-CoA + malonyl-[ACP] + H(+) = (4S)-4-methyl-3-oxohexanoyl-[ACP] + CO2 + CoA</text>
        <dbReference type="Rhea" id="RHEA:42276"/>
        <dbReference type="Rhea" id="RHEA-COMP:9623"/>
        <dbReference type="Rhea" id="RHEA-COMP:17148"/>
        <dbReference type="ChEBI" id="CHEBI:15378"/>
        <dbReference type="ChEBI" id="CHEBI:16526"/>
        <dbReference type="ChEBI" id="CHEBI:57287"/>
        <dbReference type="ChEBI" id="CHEBI:78449"/>
        <dbReference type="ChEBI" id="CHEBI:88166"/>
        <dbReference type="ChEBI" id="CHEBI:167462"/>
        <dbReference type="EC" id="2.3.1.300"/>
    </reaction>
    <physiologicalReaction direction="left-to-right" evidence="11">
        <dbReference type="Rhea" id="RHEA:42277"/>
    </physiologicalReaction>
</comment>
<evidence type="ECO:0000313" key="18">
    <source>
        <dbReference type="Proteomes" id="UP000005707"/>
    </source>
</evidence>
<gene>
    <name evidence="14 17" type="primary">fabH</name>
    <name evidence="17" type="ORF">HLPCO_002571</name>
</gene>
<evidence type="ECO:0000256" key="5">
    <source>
        <dbReference type="ARBA" id="ARBA00022679"/>
    </source>
</evidence>
<dbReference type="STRING" id="1033810.HLPCO_002571"/>
<evidence type="ECO:0000256" key="13">
    <source>
        <dbReference type="ARBA" id="ARBA00052985"/>
    </source>
</evidence>
<dbReference type="UniPathway" id="UPA00094"/>
<feature type="active site" evidence="14">
    <location>
        <position position="251"/>
    </location>
</feature>
<dbReference type="PANTHER" id="PTHR34069:SF2">
    <property type="entry name" value="BETA-KETOACYL-[ACYL-CARRIER-PROTEIN] SYNTHASE III"/>
    <property type="match status" value="1"/>
</dbReference>
<keyword evidence="3 14" id="KW-0963">Cytoplasm</keyword>
<evidence type="ECO:0000256" key="7">
    <source>
        <dbReference type="ARBA" id="ARBA00023098"/>
    </source>
</evidence>
<reference evidence="17 18" key="1">
    <citation type="journal article" date="2011" name="J. Bacteriol.">
        <title>Genome sequence of Haloplasma contractile, an unusual contractile bacterium from a deep-sea anoxic brine lake.</title>
        <authorList>
            <person name="Antunes A."/>
            <person name="Alam I."/>
            <person name="El Dorry H."/>
            <person name="Siam R."/>
            <person name="Robertson A."/>
            <person name="Bajic V.B."/>
            <person name="Stingl U."/>
        </authorList>
    </citation>
    <scope>NUCLEOTIDE SEQUENCE [LARGE SCALE GENOMIC DNA]</scope>
    <source>
        <strain evidence="17 18">SSD-17B</strain>
    </source>
</reference>
<feature type="domain" description="Beta-ketoacyl-[acyl-carrier-protein] synthase III N-terminal" evidence="16">
    <location>
        <begin position="108"/>
        <end position="174"/>
    </location>
</feature>
<dbReference type="CDD" id="cd00830">
    <property type="entry name" value="KAS_III"/>
    <property type="match status" value="1"/>
</dbReference>
<evidence type="ECO:0000259" key="15">
    <source>
        <dbReference type="Pfam" id="PF08541"/>
    </source>
</evidence>
<dbReference type="InterPro" id="IPR004655">
    <property type="entry name" value="FabH"/>
</dbReference>
<evidence type="ECO:0000256" key="14">
    <source>
        <dbReference type="HAMAP-Rule" id="MF_01815"/>
    </source>
</evidence>
<reference evidence="17 18" key="2">
    <citation type="journal article" date="2013" name="PLoS ONE">
        <title>INDIGO - INtegrated Data Warehouse of MIcrobial GenOmes with Examples from the Red Sea Extremophiles.</title>
        <authorList>
            <person name="Alam I."/>
            <person name="Antunes A."/>
            <person name="Kamau A.A."/>
            <person name="Ba Alawi W."/>
            <person name="Kalkatawi M."/>
            <person name="Stingl U."/>
            <person name="Bajic V.B."/>
        </authorList>
    </citation>
    <scope>NUCLEOTIDE SEQUENCE [LARGE SCALE GENOMIC DNA]</scope>
    <source>
        <strain evidence="17 18">SSD-17B</strain>
    </source>
</reference>
<evidence type="ECO:0000256" key="8">
    <source>
        <dbReference type="ARBA" id="ARBA00023160"/>
    </source>
</evidence>
<dbReference type="PANTHER" id="PTHR34069">
    <property type="entry name" value="3-OXOACYL-[ACYL-CARRIER-PROTEIN] SYNTHASE 3"/>
    <property type="match status" value="1"/>
</dbReference>
<keyword evidence="7 14" id="KW-0443">Lipid metabolism</keyword>
<dbReference type="GO" id="GO:0005737">
    <property type="term" value="C:cytoplasm"/>
    <property type="evidence" value="ECO:0007669"/>
    <property type="project" value="UniProtKB-SubCell"/>
</dbReference>
<evidence type="ECO:0000256" key="6">
    <source>
        <dbReference type="ARBA" id="ARBA00022832"/>
    </source>
</evidence>
<dbReference type="SUPFAM" id="SSF53901">
    <property type="entry name" value="Thiolase-like"/>
    <property type="match status" value="1"/>
</dbReference>
<dbReference type="FunCoup" id="U2FJL2">
    <property type="interactions" value="349"/>
</dbReference>
<comment type="pathway">
    <text evidence="1 14">Lipid metabolism; fatty acid biosynthesis.</text>
</comment>
<comment type="similarity">
    <text evidence="2 14">Belongs to the thiolase-like superfamily. FabH family.</text>
</comment>
<dbReference type="InterPro" id="IPR016039">
    <property type="entry name" value="Thiolase-like"/>
</dbReference>
<dbReference type="AlphaFoldDB" id="U2FJL2"/>
<evidence type="ECO:0000256" key="1">
    <source>
        <dbReference type="ARBA" id="ARBA00005194"/>
    </source>
</evidence>
<dbReference type="EC" id="2.3.1.180" evidence="14"/>